<dbReference type="SUPFAM" id="SSF51735">
    <property type="entry name" value="NAD(P)-binding Rossmann-fold domains"/>
    <property type="match status" value="1"/>
</dbReference>
<dbReference type="Gene3D" id="3.40.50.720">
    <property type="entry name" value="NAD(P)-binding Rossmann-like Domain"/>
    <property type="match status" value="1"/>
</dbReference>
<organism evidence="1 2">
    <name type="scientific">Nocardia alba</name>
    <dbReference type="NCBI Taxonomy" id="225051"/>
    <lineage>
        <taxon>Bacteria</taxon>
        <taxon>Bacillati</taxon>
        <taxon>Actinomycetota</taxon>
        <taxon>Actinomycetes</taxon>
        <taxon>Mycobacteriales</taxon>
        <taxon>Nocardiaceae</taxon>
        <taxon>Nocardia</taxon>
    </lineage>
</organism>
<gene>
    <name evidence="1" type="ORF">DFR71_4562</name>
</gene>
<dbReference type="EMBL" id="SMFR01000003">
    <property type="protein sequence ID" value="TCJ95647.1"/>
    <property type="molecule type" value="Genomic_DNA"/>
</dbReference>
<keyword evidence="2" id="KW-1185">Reference proteome</keyword>
<protein>
    <submittedName>
        <fullName evidence="1">Short subunit dehydrogenase</fullName>
    </submittedName>
</protein>
<evidence type="ECO:0000313" key="1">
    <source>
        <dbReference type="EMBL" id="TCJ95647.1"/>
    </source>
</evidence>
<dbReference type="OrthoDB" id="9799818at2"/>
<dbReference type="STRING" id="1210063.GCA_001612665_03968"/>
<name>A0A4R1FLF5_9NOCA</name>
<dbReference type="InterPro" id="IPR036291">
    <property type="entry name" value="NAD(P)-bd_dom_sf"/>
</dbReference>
<dbReference type="Proteomes" id="UP000294856">
    <property type="component" value="Unassembled WGS sequence"/>
</dbReference>
<dbReference type="PANTHER" id="PTHR43431:SF7">
    <property type="entry name" value="OXIDOREDUCTASE, SHORT CHAIN DEHYDROGENASE_REDUCTASE FAMILY (AFU_ORTHOLOGUE AFUA_5G14000)"/>
    <property type="match status" value="1"/>
</dbReference>
<proteinExistence type="predicted"/>
<dbReference type="InterPro" id="IPR002347">
    <property type="entry name" value="SDR_fam"/>
</dbReference>
<dbReference type="PANTHER" id="PTHR43431">
    <property type="entry name" value="OXIDOREDUCTASE, SHORT CHAIN DEHYDROGENASE/REDUCTASE FAMILY (AFU_ORTHOLOGUE AFUA_5G14000)"/>
    <property type="match status" value="1"/>
</dbReference>
<reference evidence="1 2" key="1">
    <citation type="submission" date="2019-03" db="EMBL/GenBank/DDBJ databases">
        <title>Genomic Encyclopedia of Type Strains, Phase IV (KMG-IV): sequencing the most valuable type-strain genomes for metagenomic binning, comparative biology and taxonomic classification.</title>
        <authorList>
            <person name="Goeker M."/>
        </authorList>
    </citation>
    <scope>NUCLEOTIDE SEQUENCE [LARGE SCALE GENOMIC DNA]</scope>
    <source>
        <strain evidence="1 2">DSM 44684</strain>
    </source>
</reference>
<dbReference type="RefSeq" id="WP_067453111.1">
    <property type="nucleotide sequence ID" value="NZ_SMFR01000003.1"/>
</dbReference>
<comment type="caution">
    <text evidence="1">The sequence shown here is derived from an EMBL/GenBank/DDBJ whole genome shotgun (WGS) entry which is preliminary data.</text>
</comment>
<dbReference type="Pfam" id="PF00106">
    <property type="entry name" value="adh_short"/>
    <property type="match status" value="1"/>
</dbReference>
<sequence length="234" mass="23790">MTVATSTIAVVGAGPGLGAAIARRFGTAGYSVALISRSSAKLDPIAAALREKGITAEVFPADVTDDVALTSALMAAAERLGRIAVLSYSPNATWDHTSGQLPDLAALGYTSAQDTTAQSARSQFEIGVAGALTAAQAVLPAMRAAQDGALLFTTGMSAIVPMAMLGNAGIALAGLRNWATAVRADLGKDGVYVGHVSIGVPIVPGAGDGDPDLIADRWYRLAQSRDTFETTIGF</sequence>
<evidence type="ECO:0000313" key="2">
    <source>
        <dbReference type="Proteomes" id="UP000294856"/>
    </source>
</evidence>
<accession>A0A4R1FLF5</accession>
<dbReference type="AlphaFoldDB" id="A0A4R1FLF5"/>